<keyword evidence="1" id="KW-1185">Reference proteome</keyword>
<evidence type="ECO:0000313" key="2">
    <source>
        <dbReference type="WBParaSite" id="PDA_v2.g16158.t1"/>
    </source>
</evidence>
<protein>
    <submittedName>
        <fullName evidence="2">Uncharacterized protein</fullName>
    </submittedName>
</protein>
<sequence length="502" mass="59459">MQKETESYTNLIDNRILIPIFNKIKENPSENSELIEIIAKWISILDENLKEYYINLLKETNTFKYISPLLQKYECKRKADNFTVDKKMKSRKRKFDAMEKGISRIEKKLNKKLLLKNHTRIISYPQFKLITIPEKRKFRRNLIIYTSPKLESFYEYQPKSNKVFRCRSCHENTAILQSDKNGNVCVKLLDAQHDCPPINDIPQLECSKIKTISLCRKLMMEDDENIFGIEKIKVAKQKQTRILEQQLPKLFQKVINVHYSEIPVTIWRCTLIEDEEDFKRMLPLLEYVSTNAKYFSIVCNAYVRRRAATLKFAQIPTSVYENIKDFAKKFYENVKGYDWQYLLKQKEAYNFDEAEQKQKCFIMGFEESKKEESDKKLEEFLSSKIASRVSNKKIYTSIQKRQIYLQSKFRKWNSGNNQLSIVNSDNETRTSSRKKPRYSKECNKKNCQQFKKDQMIESIKRIVQNLNSDPILHAAFESLLQNQKNGACAECIEEICKVGNEF</sequence>
<evidence type="ECO:0000313" key="1">
    <source>
        <dbReference type="Proteomes" id="UP000887578"/>
    </source>
</evidence>
<dbReference type="Proteomes" id="UP000887578">
    <property type="component" value="Unplaced"/>
</dbReference>
<name>A0A914PMZ5_9BILA</name>
<reference evidence="2" key="1">
    <citation type="submission" date="2022-11" db="UniProtKB">
        <authorList>
            <consortium name="WormBaseParasite"/>
        </authorList>
    </citation>
    <scope>IDENTIFICATION</scope>
</reference>
<accession>A0A914PMZ5</accession>
<dbReference type="AlphaFoldDB" id="A0A914PMZ5"/>
<organism evidence="1 2">
    <name type="scientific">Panagrolaimus davidi</name>
    <dbReference type="NCBI Taxonomy" id="227884"/>
    <lineage>
        <taxon>Eukaryota</taxon>
        <taxon>Metazoa</taxon>
        <taxon>Ecdysozoa</taxon>
        <taxon>Nematoda</taxon>
        <taxon>Chromadorea</taxon>
        <taxon>Rhabditida</taxon>
        <taxon>Tylenchina</taxon>
        <taxon>Panagrolaimomorpha</taxon>
        <taxon>Panagrolaimoidea</taxon>
        <taxon>Panagrolaimidae</taxon>
        <taxon>Panagrolaimus</taxon>
    </lineage>
</organism>
<proteinExistence type="predicted"/>
<dbReference type="WBParaSite" id="PDA_v2.g16158.t1">
    <property type="protein sequence ID" value="PDA_v2.g16158.t1"/>
    <property type="gene ID" value="PDA_v2.g16158"/>
</dbReference>